<evidence type="ECO:0000256" key="3">
    <source>
        <dbReference type="ARBA" id="ARBA00023004"/>
    </source>
</evidence>
<keyword evidence="2" id="KW-0479">Metal-binding</keyword>
<protein>
    <submittedName>
        <fullName evidence="9">Rieske 2Fe-2S domain-containing protein</fullName>
    </submittedName>
</protein>
<dbReference type="Gene3D" id="2.102.10.10">
    <property type="entry name" value="Rieske [2Fe-2S] iron-sulphur domain"/>
    <property type="match status" value="1"/>
</dbReference>
<evidence type="ECO:0000259" key="8">
    <source>
        <dbReference type="PROSITE" id="PS51296"/>
    </source>
</evidence>
<keyword evidence="1" id="KW-0001">2Fe-2S</keyword>
<organism evidence="9 10">
    <name type="scientific">Candidatus Methylomirabilis tolerans</name>
    <dbReference type="NCBI Taxonomy" id="3123416"/>
    <lineage>
        <taxon>Bacteria</taxon>
        <taxon>Candidatus Methylomirabilota</taxon>
        <taxon>Candidatus Methylomirabilia</taxon>
        <taxon>Candidatus Methylomirabilales</taxon>
        <taxon>Candidatus Methylomirabilaceae</taxon>
        <taxon>Candidatus Methylomirabilis</taxon>
    </lineage>
</organism>
<evidence type="ECO:0000256" key="1">
    <source>
        <dbReference type="ARBA" id="ARBA00022714"/>
    </source>
</evidence>
<dbReference type="InterPro" id="IPR014349">
    <property type="entry name" value="Rieske_Fe-S_prot"/>
</dbReference>
<feature type="domain" description="Rieske" evidence="8">
    <location>
        <begin position="54"/>
        <end position="148"/>
    </location>
</feature>
<sequence>MVVSQQDEQVDRGRRAVNWLLGSSLGVLFVSMLYPIAKYLIPPKLAEPTTFSVTLPWKLAELKANSGQIFRFRSRPGILVKTAAGELRAFSAVCTHLECTVQYREERQDIWCACHNGVYDLNGKNVSGPPPRPLEALKLNVRGDQVIVMKG</sequence>
<dbReference type="CDD" id="cd03467">
    <property type="entry name" value="Rieske"/>
    <property type="match status" value="1"/>
</dbReference>
<evidence type="ECO:0000256" key="5">
    <source>
        <dbReference type="ARBA" id="ARBA00023157"/>
    </source>
</evidence>
<keyword evidence="5" id="KW-1015">Disulfide bond</keyword>
<dbReference type="GO" id="GO:0016020">
    <property type="term" value="C:membrane"/>
    <property type="evidence" value="ECO:0007669"/>
    <property type="project" value="InterPro"/>
</dbReference>
<dbReference type="PROSITE" id="PS51296">
    <property type="entry name" value="RIESKE"/>
    <property type="match status" value="1"/>
</dbReference>
<keyword evidence="4" id="KW-0411">Iron-sulfur</keyword>
<reference evidence="9 10" key="1">
    <citation type="journal article" date="2021" name="bioRxiv">
        <title>Unraveling nitrogen, sulfur and carbon metabolic pathways and microbial community transcriptional responses to substrate deprivation and toxicity stresses in a bioreactor mimicking anoxic brackish coastal sediment conditions.</title>
        <authorList>
            <person name="Martins P.D."/>
            <person name="Echeveste M.J."/>
            <person name="Arshad A."/>
            <person name="Kurth J."/>
            <person name="Ouboter H."/>
            <person name="Jetten M.S.M."/>
            <person name="Welte C.U."/>
        </authorList>
    </citation>
    <scope>NUCLEOTIDE SEQUENCE [LARGE SCALE GENOMIC DNA]</scope>
    <source>
        <strain evidence="9">MAG_38</strain>
    </source>
</reference>
<comment type="caution">
    <text evidence="9">The sequence shown here is derived from an EMBL/GenBank/DDBJ whole genome shotgun (WGS) entry which is preliminary data.</text>
</comment>
<proteinExistence type="predicted"/>
<dbReference type="Gene3D" id="1.20.5.700">
    <property type="entry name" value="Single helix bin"/>
    <property type="match status" value="1"/>
</dbReference>
<name>A0AAJ1AIF5_9BACT</name>
<dbReference type="GO" id="GO:0051537">
    <property type="term" value="F:2 iron, 2 sulfur cluster binding"/>
    <property type="evidence" value="ECO:0007669"/>
    <property type="project" value="UniProtKB-KW"/>
</dbReference>
<dbReference type="Proteomes" id="UP001197609">
    <property type="component" value="Unassembled WGS sequence"/>
</dbReference>
<comment type="cofactor">
    <cofactor evidence="6">
        <name>[2Fe-2S] cluster</name>
        <dbReference type="ChEBI" id="CHEBI:190135"/>
    </cofactor>
</comment>
<dbReference type="InterPro" id="IPR036922">
    <property type="entry name" value="Rieske_2Fe-2S_sf"/>
</dbReference>
<evidence type="ECO:0000256" key="2">
    <source>
        <dbReference type="ARBA" id="ARBA00022723"/>
    </source>
</evidence>
<dbReference type="EMBL" id="JAIOIU010000080">
    <property type="protein sequence ID" value="MBZ0159761.1"/>
    <property type="molecule type" value="Genomic_DNA"/>
</dbReference>
<keyword evidence="7" id="KW-0472">Membrane</keyword>
<gene>
    <name evidence="9" type="ORF">K8G79_06470</name>
</gene>
<feature type="transmembrane region" description="Helical" evidence="7">
    <location>
        <begin position="16"/>
        <end position="37"/>
    </location>
</feature>
<dbReference type="InterPro" id="IPR017941">
    <property type="entry name" value="Rieske_2Fe-2S"/>
</dbReference>
<evidence type="ECO:0000313" key="9">
    <source>
        <dbReference type="EMBL" id="MBZ0159761.1"/>
    </source>
</evidence>
<keyword evidence="7" id="KW-0812">Transmembrane</keyword>
<dbReference type="GO" id="GO:0046872">
    <property type="term" value="F:metal ion binding"/>
    <property type="evidence" value="ECO:0007669"/>
    <property type="project" value="UniProtKB-KW"/>
</dbReference>
<dbReference type="AlphaFoldDB" id="A0AAJ1AIF5"/>
<evidence type="ECO:0000256" key="6">
    <source>
        <dbReference type="ARBA" id="ARBA00034078"/>
    </source>
</evidence>
<accession>A0AAJ1AIF5</accession>
<keyword evidence="7" id="KW-1133">Transmembrane helix</keyword>
<dbReference type="Pfam" id="PF00355">
    <property type="entry name" value="Rieske"/>
    <property type="match status" value="1"/>
</dbReference>
<dbReference type="PANTHER" id="PTHR10134">
    <property type="entry name" value="CYTOCHROME B-C1 COMPLEX SUBUNIT RIESKE, MITOCHONDRIAL"/>
    <property type="match status" value="1"/>
</dbReference>
<evidence type="ECO:0000256" key="4">
    <source>
        <dbReference type="ARBA" id="ARBA00023014"/>
    </source>
</evidence>
<dbReference type="PRINTS" id="PR00162">
    <property type="entry name" value="RIESKE"/>
</dbReference>
<keyword evidence="3" id="KW-0408">Iron</keyword>
<dbReference type="SUPFAM" id="SSF50022">
    <property type="entry name" value="ISP domain"/>
    <property type="match status" value="1"/>
</dbReference>
<evidence type="ECO:0000313" key="10">
    <source>
        <dbReference type="Proteomes" id="UP001197609"/>
    </source>
</evidence>
<dbReference type="InterPro" id="IPR005805">
    <property type="entry name" value="Rieske_Fe-S_prot_C"/>
</dbReference>
<evidence type="ECO:0000256" key="7">
    <source>
        <dbReference type="SAM" id="Phobius"/>
    </source>
</evidence>